<accession>A0A9D2NS78</accession>
<evidence type="ECO:0000256" key="2">
    <source>
        <dbReference type="ARBA" id="ARBA00023002"/>
    </source>
</evidence>
<dbReference type="PRINTS" id="PR00081">
    <property type="entry name" value="GDHRDH"/>
</dbReference>
<gene>
    <name evidence="4" type="ORF">H9702_02935</name>
</gene>
<organism evidence="4 5">
    <name type="scientific">Candidatus Merdibacter merdavium</name>
    <dbReference type="NCBI Taxonomy" id="2838692"/>
    <lineage>
        <taxon>Bacteria</taxon>
        <taxon>Bacillati</taxon>
        <taxon>Bacillota</taxon>
        <taxon>Erysipelotrichia</taxon>
        <taxon>Erysipelotrichales</taxon>
        <taxon>Erysipelotrichaceae</taxon>
        <taxon>Merdibacter</taxon>
    </lineage>
</organism>
<dbReference type="InterPro" id="IPR020904">
    <property type="entry name" value="Sc_DH/Rdtase_CS"/>
</dbReference>
<protein>
    <submittedName>
        <fullName evidence="4">SDR family oxidoreductase</fullName>
    </submittedName>
</protein>
<dbReference type="InterPro" id="IPR002347">
    <property type="entry name" value="SDR_fam"/>
</dbReference>
<evidence type="ECO:0000259" key="3">
    <source>
        <dbReference type="SMART" id="SM00822"/>
    </source>
</evidence>
<name>A0A9D2NS78_9FIRM</name>
<dbReference type="CDD" id="cd05233">
    <property type="entry name" value="SDR_c"/>
    <property type="match status" value="1"/>
</dbReference>
<evidence type="ECO:0000256" key="1">
    <source>
        <dbReference type="ARBA" id="ARBA00006484"/>
    </source>
</evidence>
<dbReference type="Gene3D" id="3.40.50.720">
    <property type="entry name" value="NAD(P)-binding Rossmann-like Domain"/>
    <property type="match status" value="1"/>
</dbReference>
<dbReference type="InterPro" id="IPR057326">
    <property type="entry name" value="KR_dom"/>
</dbReference>
<comment type="caution">
    <text evidence="4">The sequence shown here is derived from an EMBL/GenBank/DDBJ whole genome shotgun (WGS) entry which is preliminary data.</text>
</comment>
<dbReference type="EMBL" id="DWWM01000016">
    <property type="protein sequence ID" value="HJC36069.1"/>
    <property type="molecule type" value="Genomic_DNA"/>
</dbReference>
<reference evidence="4" key="2">
    <citation type="submission" date="2021-04" db="EMBL/GenBank/DDBJ databases">
        <authorList>
            <person name="Gilroy R."/>
        </authorList>
    </citation>
    <scope>NUCLEOTIDE SEQUENCE</scope>
    <source>
        <strain evidence="4">CHK187-11901</strain>
    </source>
</reference>
<dbReference type="Proteomes" id="UP000823896">
    <property type="component" value="Unassembled WGS sequence"/>
</dbReference>
<proteinExistence type="inferred from homology"/>
<dbReference type="SMART" id="SM00822">
    <property type="entry name" value="PKS_KR"/>
    <property type="match status" value="1"/>
</dbReference>
<evidence type="ECO:0000313" key="4">
    <source>
        <dbReference type="EMBL" id="HJC36069.1"/>
    </source>
</evidence>
<keyword evidence="2" id="KW-0560">Oxidoreductase</keyword>
<dbReference type="GO" id="GO:0016616">
    <property type="term" value="F:oxidoreductase activity, acting on the CH-OH group of donors, NAD or NADP as acceptor"/>
    <property type="evidence" value="ECO:0007669"/>
    <property type="project" value="UniProtKB-ARBA"/>
</dbReference>
<dbReference type="PROSITE" id="PS00061">
    <property type="entry name" value="ADH_SHORT"/>
    <property type="match status" value="1"/>
</dbReference>
<evidence type="ECO:0000313" key="5">
    <source>
        <dbReference type="Proteomes" id="UP000823896"/>
    </source>
</evidence>
<sequence length="245" mass="26371">MNNVKDKVVLITGASSGIGAQTAKTLAEHGAKVVLGARREERLRTLAQEIGPAAAWLSVDVRAYEDMEKLAQLAISRFGKIDALFANAGIMPGSSMSALKRRDWMDMVDINIKGVLNAMAATLPHFLEQKHGHIIVTSSVAGTRSVPGNAVYCGTKHFVRAMLDSFRSEAVNEETNIRTTTIYPGAIQTELLNTVAPSATKTMVEQFYAAVGIQPQAIADGVLYAFSQPDNIDVSDLVIRPAKES</sequence>
<dbReference type="AlphaFoldDB" id="A0A9D2NS78"/>
<dbReference type="InterPro" id="IPR036291">
    <property type="entry name" value="NAD(P)-bd_dom_sf"/>
</dbReference>
<dbReference type="PANTHER" id="PTHR43115:SF4">
    <property type="entry name" value="DEHYDROGENASE_REDUCTASE SDR FAMILY MEMBER 11"/>
    <property type="match status" value="1"/>
</dbReference>
<feature type="domain" description="Ketoreductase" evidence="3">
    <location>
        <begin position="7"/>
        <end position="190"/>
    </location>
</feature>
<reference evidence="4" key="1">
    <citation type="journal article" date="2021" name="PeerJ">
        <title>Extensive microbial diversity within the chicken gut microbiome revealed by metagenomics and culture.</title>
        <authorList>
            <person name="Gilroy R."/>
            <person name="Ravi A."/>
            <person name="Getino M."/>
            <person name="Pursley I."/>
            <person name="Horton D.L."/>
            <person name="Alikhan N.F."/>
            <person name="Baker D."/>
            <person name="Gharbi K."/>
            <person name="Hall N."/>
            <person name="Watson M."/>
            <person name="Adriaenssens E.M."/>
            <person name="Foster-Nyarko E."/>
            <person name="Jarju S."/>
            <person name="Secka A."/>
            <person name="Antonio M."/>
            <person name="Oren A."/>
            <person name="Chaudhuri R.R."/>
            <person name="La Ragione R."/>
            <person name="Hildebrand F."/>
            <person name="Pallen M.J."/>
        </authorList>
    </citation>
    <scope>NUCLEOTIDE SEQUENCE</scope>
    <source>
        <strain evidence="4">CHK187-11901</strain>
    </source>
</reference>
<comment type="similarity">
    <text evidence="1">Belongs to the short-chain dehydrogenases/reductases (SDR) family.</text>
</comment>
<dbReference type="PANTHER" id="PTHR43115">
    <property type="entry name" value="DEHYDROGENASE/REDUCTASE SDR FAMILY MEMBER 11"/>
    <property type="match status" value="1"/>
</dbReference>
<dbReference type="SUPFAM" id="SSF51735">
    <property type="entry name" value="NAD(P)-binding Rossmann-fold domains"/>
    <property type="match status" value="1"/>
</dbReference>
<dbReference type="FunFam" id="3.40.50.720:FF:000047">
    <property type="entry name" value="NADP-dependent L-serine/L-allo-threonine dehydrogenase"/>
    <property type="match status" value="1"/>
</dbReference>
<dbReference type="Pfam" id="PF00106">
    <property type="entry name" value="adh_short"/>
    <property type="match status" value="1"/>
</dbReference>